<feature type="compositionally biased region" description="Low complexity" evidence="1">
    <location>
        <begin position="139"/>
        <end position="161"/>
    </location>
</feature>
<keyword evidence="2" id="KW-0812">Transmembrane</keyword>
<keyword evidence="2" id="KW-0472">Membrane</keyword>
<comment type="caution">
    <text evidence="3">The sequence shown here is derived from an EMBL/GenBank/DDBJ whole genome shotgun (WGS) entry which is preliminary data.</text>
</comment>
<dbReference type="GeneID" id="26904992"/>
<evidence type="ECO:0000256" key="2">
    <source>
        <dbReference type="SAM" id="Phobius"/>
    </source>
</evidence>
<evidence type="ECO:0000313" key="3">
    <source>
        <dbReference type="EMBL" id="KPA80481.1"/>
    </source>
</evidence>
<feature type="transmembrane region" description="Helical" evidence="2">
    <location>
        <begin position="314"/>
        <end position="340"/>
    </location>
</feature>
<organism evidence="3 4">
    <name type="scientific">Leptomonas pyrrhocoris</name>
    <name type="common">Firebug parasite</name>
    <dbReference type="NCBI Taxonomy" id="157538"/>
    <lineage>
        <taxon>Eukaryota</taxon>
        <taxon>Discoba</taxon>
        <taxon>Euglenozoa</taxon>
        <taxon>Kinetoplastea</taxon>
        <taxon>Metakinetoplastina</taxon>
        <taxon>Trypanosomatida</taxon>
        <taxon>Trypanosomatidae</taxon>
        <taxon>Leishmaniinae</taxon>
        <taxon>Leptomonas</taxon>
    </lineage>
</organism>
<gene>
    <name evidence="3" type="ORF">ABB37_04701</name>
</gene>
<name>A0A0N0DVR3_LEPPY</name>
<accession>A0A0N0DVR3</accession>
<reference evidence="3 4" key="1">
    <citation type="submission" date="2015-07" db="EMBL/GenBank/DDBJ databases">
        <title>High-quality genome of monoxenous trypanosomatid Leptomonas pyrrhocoris.</title>
        <authorList>
            <person name="Flegontov P."/>
            <person name="Butenko A."/>
            <person name="Firsov S."/>
            <person name="Vlcek C."/>
            <person name="Logacheva M.D."/>
            <person name="Field M."/>
            <person name="Filatov D."/>
            <person name="Flegontova O."/>
            <person name="Gerasimov E."/>
            <person name="Jackson A.P."/>
            <person name="Kelly S."/>
            <person name="Opperdoes F."/>
            <person name="O'Reilly A."/>
            <person name="Votypka J."/>
            <person name="Yurchenko V."/>
            <person name="Lukes J."/>
        </authorList>
    </citation>
    <scope>NUCLEOTIDE SEQUENCE [LARGE SCALE GENOMIC DNA]</scope>
    <source>
        <strain evidence="3">H10</strain>
    </source>
</reference>
<dbReference type="AlphaFoldDB" id="A0A0N0DVR3"/>
<dbReference type="RefSeq" id="XP_015658920.1">
    <property type="nucleotide sequence ID" value="XM_015802476.1"/>
</dbReference>
<dbReference type="OrthoDB" id="266188at2759"/>
<dbReference type="VEuPathDB" id="TriTrypDB:LpyrH10_08_1500"/>
<evidence type="ECO:0000256" key="1">
    <source>
        <dbReference type="SAM" id="MobiDB-lite"/>
    </source>
</evidence>
<feature type="region of interest" description="Disordered" evidence="1">
    <location>
        <begin position="114"/>
        <end position="161"/>
    </location>
</feature>
<protein>
    <submittedName>
        <fullName evidence="3">Uncharacterized protein</fullName>
    </submittedName>
</protein>
<proteinExistence type="predicted"/>
<feature type="transmembrane region" description="Helical" evidence="2">
    <location>
        <begin position="412"/>
        <end position="437"/>
    </location>
</feature>
<evidence type="ECO:0000313" key="4">
    <source>
        <dbReference type="Proteomes" id="UP000037923"/>
    </source>
</evidence>
<dbReference type="Proteomes" id="UP000037923">
    <property type="component" value="Unassembled WGS sequence"/>
</dbReference>
<keyword evidence="4" id="KW-1185">Reference proteome</keyword>
<feature type="transmembrane region" description="Helical" evidence="2">
    <location>
        <begin position="16"/>
        <end position="34"/>
    </location>
</feature>
<dbReference type="EMBL" id="LGTL01000008">
    <property type="protein sequence ID" value="KPA80481.1"/>
    <property type="molecule type" value="Genomic_DNA"/>
</dbReference>
<dbReference type="OMA" id="FGRGCPD"/>
<sequence length="520" mass="57177">MREVKLPSSPAPSRRALFGAVPIVLLATLCLIVAPTKLGQARLTPASPTSAARDSRVAALRDALRAEHRVETIPDPPPELGIHTACKKFGRGCPDAYVAFLEDVVASLRPVLDTEEHNASSGSTGSTAEQVKETENEAEASSASSSRESAAPPSTSPSRLSLPVQTSWSYAEFKRLESILVRIKVAETQLDRHGIASRELQRKHCVPRGEDLTFQDDFNGEVTAQLSLACASLHRGQSATSAAWKMTEDEAAMYATWCRYMEHRRKTNEEDVQAGTSLPFVFHLARLPYTPFGCYVMDGRRWYARLLLWLDSRLAFFVSWTWSVALPGSCCTFVLLWIYIGEGWGAGAEAIVFGVGEATNAQEEDQREARDAPDSQELVAASQFRQSRLAGLRYAFIECVQHRSWPMSFLKLRLVLCLIVAVDLLWSLGQILYITLWSLSSPKAASGHQLLPASIGFVLRLLPAWVQVVTNVYVVVVLQGVVLRMALSGAASAYADWQDFIAKCATEQEYLLKAAADVSL</sequence>
<feature type="compositionally biased region" description="Polar residues" evidence="1">
    <location>
        <begin position="119"/>
        <end position="129"/>
    </location>
</feature>
<keyword evidence="2" id="KW-1133">Transmembrane helix</keyword>